<keyword evidence="5" id="KW-1185">Reference proteome</keyword>
<dbReference type="InterPro" id="IPR019734">
    <property type="entry name" value="TPR_rpt"/>
</dbReference>
<dbReference type="SUPFAM" id="SSF48452">
    <property type="entry name" value="TPR-like"/>
    <property type="match status" value="1"/>
</dbReference>
<dbReference type="InterPro" id="IPR011990">
    <property type="entry name" value="TPR-like_helical_dom_sf"/>
</dbReference>
<keyword evidence="1" id="KW-0802">TPR repeat</keyword>
<dbReference type="PROSITE" id="PS50005">
    <property type="entry name" value="TPR"/>
    <property type="match status" value="1"/>
</dbReference>
<dbReference type="InterPro" id="IPR001466">
    <property type="entry name" value="Beta-lactam-related"/>
</dbReference>
<dbReference type="PANTHER" id="PTHR43283:SF3">
    <property type="entry name" value="BETA-LACTAMASE FAMILY PROTEIN (AFU_ORTHOLOGUE AFUA_5G07500)"/>
    <property type="match status" value="1"/>
</dbReference>
<dbReference type="InterPro" id="IPR012338">
    <property type="entry name" value="Beta-lactam/transpept-like"/>
</dbReference>
<evidence type="ECO:0000313" key="5">
    <source>
        <dbReference type="Proteomes" id="UP000184520"/>
    </source>
</evidence>
<dbReference type="InterPro" id="IPR050789">
    <property type="entry name" value="Diverse_Enzym_Activities"/>
</dbReference>
<dbReference type="Proteomes" id="UP000184520">
    <property type="component" value="Unassembled WGS sequence"/>
</dbReference>
<feature type="domain" description="Beta-lactamase-related" evidence="3">
    <location>
        <begin position="44"/>
        <end position="338"/>
    </location>
</feature>
<name>A0A1M5PZR4_9ALTE</name>
<evidence type="ECO:0000256" key="1">
    <source>
        <dbReference type="PROSITE-ProRule" id="PRU00339"/>
    </source>
</evidence>
<evidence type="ECO:0000313" key="4">
    <source>
        <dbReference type="EMBL" id="SHH06979.1"/>
    </source>
</evidence>
<dbReference type="OrthoDB" id="9799367at2"/>
<keyword evidence="2" id="KW-0732">Signal</keyword>
<evidence type="ECO:0000256" key="2">
    <source>
        <dbReference type="SAM" id="SignalP"/>
    </source>
</evidence>
<feature type="chain" id="PRO_5012974338" evidence="2">
    <location>
        <begin position="23"/>
        <end position="473"/>
    </location>
</feature>
<feature type="repeat" description="TPR" evidence="1">
    <location>
        <begin position="424"/>
        <end position="457"/>
    </location>
</feature>
<dbReference type="AlphaFoldDB" id="A0A1M5PZR4"/>
<dbReference type="EMBL" id="FQWD01000006">
    <property type="protein sequence ID" value="SHH06979.1"/>
    <property type="molecule type" value="Genomic_DNA"/>
</dbReference>
<proteinExistence type="predicted"/>
<organism evidence="4 5">
    <name type="scientific">Marisediminitalea aggregata</name>
    <dbReference type="NCBI Taxonomy" id="634436"/>
    <lineage>
        <taxon>Bacteria</taxon>
        <taxon>Pseudomonadati</taxon>
        <taxon>Pseudomonadota</taxon>
        <taxon>Gammaproteobacteria</taxon>
        <taxon>Alteromonadales</taxon>
        <taxon>Alteromonadaceae</taxon>
        <taxon>Marisediminitalea</taxon>
    </lineage>
</organism>
<sequence length="473" mass="52728">MKIKSRMAGLAFWFCISSQCVADQTSSAQTLSIEPSALLEQSSAIIQDYVKAGWFSGNLLIANERGQKVLKSYGYANKATVIKNQACTRFNIGSIAKIYTAVLVLQYIESGELTLDTTLAETGLDLDPVIAKKVTIGHLLKHQAGFSDIFVPEYMDNPLKYDTLDKKVALLRNKPLLFEPGTDRRYSNYGYILLGAALESLSGKTFGTLLHDNIFVPVQAKTASLHRLEGDTCQSERYVFNLEQIQERTEFREVSGPDGGIEATVDDVLQFFRVLFFTDRLLERRASSFTWYFGDKPHFGAYGGGTGVSAAVDVLRNKKLVIVSLANSDELVAERISNRIVALANNTESMPFALPAKHFVYQQYQTLGNEGFKARFAELYKQHGYTSFMGKAINEAGLSLARAGKVEPALAIVGFLEHFYPTAPQAYDSLAYVYYLNGDEVNAKREFERALSFKADFNSDYHSMNYGLRDVKE</sequence>
<dbReference type="PANTHER" id="PTHR43283">
    <property type="entry name" value="BETA-LACTAMASE-RELATED"/>
    <property type="match status" value="1"/>
</dbReference>
<dbReference type="RefSeq" id="WP_073324622.1">
    <property type="nucleotide sequence ID" value="NZ_FQWD01000006.1"/>
</dbReference>
<evidence type="ECO:0000259" key="3">
    <source>
        <dbReference type="Pfam" id="PF00144"/>
    </source>
</evidence>
<dbReference type="STRING" id="634436.SAMN05216361_3669"/>
<feature type="signal peptide" evidence="2">
    <location>
        <begin position="1"/>
        <end position="22"/>
    </location>
</feature>
<reference evidence="5" key="1">
    <citation type="submission" date="2016-11" db="EMBL/GenBank/DDBJ databases">
        <authorList>
            <person name="Varghese N."/>
            <person name="Submissions S."/>
        </authorList>
    </citation>
    <scope>NUCLEOTIDE SEQUENCE [LARGE SCALE GENOMIC DNA]</scope>
    <source>
        <strain evidence="5">CGMCC 1.8995</strain>
    </source>
</reference>
<dbReference type="SUPFAM" id="SSF56601">
    <property type="entry name" value="beta-lactamase/transpeptidase-like"/>
    <property type="match status" value="1"/>
</dbReference>
<protein>
    <submittedName>
        <fullName evidence="4">CubicO group peptidase, beta-lactamase class C family</fullName>
    </submittedName>
</protein>
<dbReference type="Pfam" id="PF00144">
    <property type="entry name" value="Beta-lactamase"/>
    <property type="match status" value="1"/>
</dbReference>
<accession>A0A1M5PZR4</accession>
<gene>
    <name evidence="4" type="ORF">SAMN05216361_3669</name>
</gene>
<dbReference type="Gene3D" id="3.40.710.10">
    <property type="entry name" value="DD-peptidase/beta-lactamase superfamily"/>
    <property type="match status" value="1"/>
</dbReference>